<proteinExistence type="inferred from homology"/>
<evidence type="ECO:0000256" key="2">
    <source>
        <dbReference type="RuleBase" id="RU003707"/>
    </source>
</evidence>
<dbReference type="PANTHER" id="PTHR43459:SF1">
    <property type="entry name" value="EG:BACN32G11.4 PROTEIN"/>
    <property type="match status" value="1"/>
</dbReference>
<dbReference type="KEGG" id="nao:Y958_14700"/>
<dbReference type="InterPro" id="IPR018376">
    <property type="entry name" value="Enoyl-CoA_hyd/isom_CS"/>
</dbReference>
<dbReference type="SUPFAM" id="SSF52096">
    <property type="entry name" value="ClpP/crotonase"/>
    <property type="match status" value="1"/>
</dbReference>
<evidence type="ECO:0000313" key="3">
    <source>
        <dbReference type="EMBL" id="ASG22210.1"/>
    </source>
</evidence>
<sequence length="267" mass="28059">MDDILRDMPAPGVCRLTLNRPDALNALAYSTYEALISQLEAVRFDPTIQVVILTGAGRAFCAGHDLRSGGSPSWVAEGQGKAQASRAILAKLGNIPLLMRSLPQPVIAAVNGVTAGAGYSLALAADIAIAARSARFVNAFHNAGTGHELGLSYLLPRAIGAQRAAELLLTGRPVPAEEAAAIGLVLRMVEDDRLADEALALAAAIQANSPIGIALTKQTLWLNADAGSLQAAIELENRAIFISQSTEDTAEKRKAFFEKRAPVFVGR</sequence>
<dbReference type="CDD" id="cd06558">
    <property type="entry name" value="crotonase-like"/>
    <property type="match status" value="1"/>
</dbReference>
<dbReference type="InterPro" id="IPR014748">
    <property type="entry name" value="Enoyl-CoA_hydra_C"/>
</dbReference>
<organism evidence="3 4">
    <name type="scientific">Nitrospirillum viridazoti CBAmc</name>
    <dbReference type="NCBI Taxonomy" id="1441467"/>
    <lineage>
        <taxon>Bacteria</taxon>
        <taxon>Pseudomonadati</taxon>
        <taxon>Pseudomonadota</taxon>
        <taxon>Alphaproteobacteria</taxon>
        <taxon>Rhodospirillales</taxon>
        <taxon>Azospirillaceae</taxon>
        <taxon>Nitrospirillum</taxon>
        <taxon>Nitrospirillum viridazoti</taxon>
    </lineage>
</organism>
<reference evidence="3 4" key="1">
    <citation type="submission" date="2017-06" db="EMBL/GenBank/DDBJ databases">
        <title>Complete genome sequence of Nitrospirillum amazonense strain CBAmC, an endophytic nitrogen-fixing and plant growth-promoting bacterium, isolated from sugarcane.</title>
        <authorList>
            <person name="Schwab S."/>
            <person name="dos Santos Teixeira K.R."/>
            <person name="Simoes Araujo J.L."/>
            <person name="Soares Vidal M."/>
            <person name="Borges de Freitas H.R."/>
            <person name="Rivello Crivelaro A.L."/>
            <person name="Bueno de Camargo Nunes A."/>
            <person name="dos Santos C.M."/>
            <person name="Palmeira da Silva Rosa D."/>
            <person name="da Silva Padilha D."/>
            <person name="da Silva E."/>
            <person name="Araujo Terra L."/>
            <person name="Soares Mendes V."/>
            <person name="Farinelli L."/>
            <person name="Magalhaes Cruz L."/>
            <person name="Baldani J.I."/>
        </authorList>
    </citation>
    <scope>NUCLEOTIDE SEQUENCE [LARGE SCALE GENOMIC DNA]</scope>
    <source>
        <strain evidence="3 4">CBAmC</strain>
    </source>
</reference>
<keyword evidence="4" id="KW-1185">Reference proteome</keyword>
<dbReference type="PROSITE" id="PS00166">
    <property type="entry name" value="ENOYL_COA_HYDRATASE"/>
    <property type="match status" value="1"/>
</dbReference>
<dbReference type="PANTHER" id="PTHR43459">
    <property type="entry name" value="ENOYL-COA HYDRATASE"/>
    <property type="match status" value="1"/>
</dbReference>
<dbReference type="AlphaFoldDB" id="A0A248JUL5"/>
<protein>
    <submittedName>
        <fullName evidence="3">Enoyl-CoA hydratase</fullName>
    </submittedName>
</protein>
<dbReference type="InterPro" id="IPR029045">
    <property type="entry name" value="ClpP/crotonase-like_dom_sf"/>
</dbReference>
<dbReference type="InterPro" id="IPR001753">
    <property type="entry name" value="Enoyl-CoA_hydra/iso"/>
</dbReference>
<dbReference type="RefSeq" id="WP_088872822.1">
    <property type="nucleotide sequence ID" value="NZ_CP022111.1"/>
</dbReference>
<gene>
    <name evidence="3" type="ORF">Y958_14700</name>
</gene>
<dbReference type="GO" id="GO:0003824">
    <property type="term" value="F:catalytic activity"/>
    <property type="evidence" value="ECO:0007669"/>
    <property type="project" value="InterPro"/>
</dbReference>
<evidence type="ECO:0000313" key="4">
    <source>
        <dbReference type="Proteomes" id="UP000197153"/>
    </source>
</evidence>
<dbReference type="Gene3D" id="1.10.12.10">
    <property type="entry name" value="Lyase 2-enoyl-coa Hydratase, Chain A, domain 2"/>
    <property type="match status" value="1"/>
</dbReference>
<name>A0A248JUL5_9PROT</name>
<accession>A0A248JUL5</accession>
<dbReference type="Proteomes" id="UP000197153">
    <property type="component" value="Chromosome 2"/>
</dbReference>
<dbReference type="EMBL" id="CP022111">
    <property type="protein sequence ID" value="ASG22210.1"/>
    <property type="molecule type" value="Genomic_DNA"/>
</dbReference>
<evidence type="ECO:0000256" key="1">
    <source>
        <dbReference type="ARBA" id="ARBA00005254"/>
    </source>
</evidence>
<comment type="similarity">
    <text evidence="1 2">Belongs to the enoyl-CoA hydratase/isomerase family.</text>
</comment>
<dbReference type="Pfam" id="PF00378">
    <property type="entry name" value="ECH_1"/>
    <property type="match status" value="1"/>
</dbReference>
<dbReference type="Gene3D" id="3.90.226.10">
    <property type="entry name" value="2-enoyl-CoA Hydratase, Chain A, domain 1"/>
    <property type="match status" value="1"/>
</dbReference>